<comment type="subcellular location">
    <subcellularLocation>
        <location evidence="1">Cytoplasm</location>
    </subcellularLocation>
</comment>
<evidence type="ECO:0000256" key="4">
    <source>
        <dbReference type="ARBA" id="ARBA00022490"/>
    </source>
</evidence>
<dbReference type="InterPro" id="IPR022635">
    <property type="entry name" value="DNA_polIII_beta_C"/>
</dbReference>
<dbReference type="InterPro" id="IPR001001">
    <property type="entry name" value="DNA_polIII_beta"/>
</dbReference>
<reference evidence="15 16" key="1">
    <citation type="submission" date="2024-12" db="EMBL/GenBank/DDBJ databases">
        <authorList>
            <person name="Hu S."/>
        </authorList>
    </citation>
    <scope>NUCLEOTIDE SEQUENCE [LARGE SCALE GENOMIC DNA]</scope>
    <source>
        <strain evidence="15 16">THG-T11</strain>
    </source>
</reference>
<evidence type="ECO:0000256" key="2">
    <source>
        <dbReference type="ARBA" id="ARBA00010752"/>
    </source>
</evidence>
<dbReference type="Gene3D" id="3.10.150.10">
    <property type="entry name" value="DNA Polymerase III, subunit A, domain 2"/>
    <property type="match status" value="1"/>
</dbReference>
<dbReference type="EMBL" id="SSHJ02000001">
    <property type="protein sequence ID" value="MFN0254484.1"/>
    <property type="molecule type" value="Genomic_DNA"/>
</dbReference>
<dbReference type="GO" id="GO:0003887">
    <property type="term" value="F:DNA-directed DNA polymerase activity"/>
    <property type="evidence" value="ECO:0007669"/>
    <property type="project" value="UniProtKB-EC"/>
</dbReference>
<evidence type="ECO:0000313" key="16">
    <source>
        <dbReference type="Proteomes" id="UP001517247"/>
    </source>
</evidence>
<evidence type="ECO:0000313" key="15">
    <source>
        <dbReference type="EMBL" id="MFN0254484.1"/>
    </source>
</evidence>
<dbReference type="PANTHER" id="PTHR30478:SF0">
    <property type="entry name" value="BETA SLIDING CLAMP"/>
    <property type="match status" value="1"/>
</dbReference>
<accession>A0ABW9J1R9</accession>
<evidence type="ECO:0000259" key="13">
    <source>
        <dbReference type="Pfam" id="PF02767"/>
    </source>
</evidence>
<dbReference type="InterPro" id="IPR022634">
    <property type="entry name" value="DNA_polIII_beta_N"/>
</dbReference>
<sequence length="382" mass="42320">MKFTANRKELLEALTLTGKAINKSIIPAIMGYRFNITSEKLTITGGNMEMYIHSSIDIDSDFEATLIVPKQKVFDLVKELNDPQLEFSITVTELETVKSFRMTITSQSGKYNMPIEEGKDYPEFDITTTTDFNVKSDDLVMGIDKTLFACATEGEKLNLTAIYLQISAGRAVYVAANGAVLSAQPIGSADTDEAHDVLLPKSAAAVVKDLPKDEHVDIQITNNTITFKLSDDLTFQSILIDEKYPNYKSLIQSKNDKHLHIDRKQLMSSIKRVTMFSSEQQNNGIALRFADKSLQVLVNNDVEGTAIETLEASYEGEAITVGFNGKVLLTALDKIDSEIVYADFSNEKLGMLLHDGSINLNDKENFILVMPVLLHSNLAKVS</sequence>
<evidence type="ECO:0000259" key="12">
    <source>
        <dbReference type="Pfam" id="PF00712"/>
    </source>
</evidence>
<keyword evidence="5 15" id="KW-0808">Transferase</keyword>
<comment type="caution">
    <text evidence="15">The sequence shown here is derived from an EMBL/GenBank/DDBJ whole genome shotgun (WGS) entry which is preliminary data.</text>
</comment>
<dbReference type="SUPFAM" id="SSF55979">
    <property type="entry name" value="DNA clamp"/>
    <property type="match status" value="3"/>
</dbReference>
<dbReference type="NCBIfam" id="TIGR00663">
    <property type="entry name" value="dnan"/>
    <property type="match status" value="1"/>
</dbReference>
<keyword evidence="7" id="KW-0235">DNA replication</keyword>
<feature type="domain" description="DNA polymerase III beta sliding clamp C-terminal" evidence="14">
    <location>
        <begin position="249"/>
        <end position="354"/>
    </location>
</feature>
<evidence type="ECO:0000259" key="14">
    <source>
        <dbReference type="Pfam" id="PF02768"/>
    </source>
</evidence>
<dbReference type="CDD" id="cd00140">
    <property type="entry name" value="beta_clamp"/>
    <property type="match status" value="1"/>
</dbReference>
<dbReference type="Gene3D" id="3.70.10.10">
    <property type="match status" value="1"/>
</dbReference>
<keyword evidence="16" id="KW-1185">Reference proteome</keyword>
<organism evidence="15 16">
    <name type="scientific">Pedobacter ureilyticus</name>
    <dbReference type="NCBI Taxonomy" id="1393051"/>
    <lineage>
        <taxon>Bacteria</taxon>
        <taxon>Pseudomonadati</taxon>
        <taxon>Bacteroidota</taxon>
        <taxon>Sphingobacteriia</taxon>
        <taxon>Sphingobacteriales</taxon>
        <taxon>Sphingobacteriaceae</taxon>
        <taxon>Pedobacter</taxon>
    </lineage>
</organism>
<proteinExistence type="inferred from homology"/>
<evidence type="ECO:0000256" key="5">
    <source>
        <dbReference type="ARBA" id="ARBA00022679"/>
    </source>
</evidence>
<dbReference type="Pfam" id="PF00712">
    <property type="entry name" value="DNA_pol3_beta"/>
    <property type="match status" value="1"/>
</dbReference>
<protein>
    <recommendedName>
        <fullName evidence="3">Beta sliding clamp</fullName>
    </recommendedName>
    <alternativeName>
        <fullName evidence="11">Beta-clamp processivity factor</fullName>
    </alternativeName>
    <alternativeName>
        <fullName evidence="10">DNA polymerase III beta sliding clamp subunit</fullName>
    </alternativeName>
</protein>
<dbReference type="Pfam" id="PF02767">
    <property type="entry name" value="DNA_pol3_beta_2"/>
    <property type="match status" value="1"/>
</dbReference>
<comment type="similarity">
    <text evidence="2">Belongs to the beta sliding clamp family.</text>
</comment>
<evidence type="ECO:0000256" key="3">
    <source>
        <dbReference type="ARBA" id="ARBA00021035"/>
    </source>
</evidence>
<evidence type="ECO:0000256" key="8">
    <source>
        <dbReference type="ARBA" id="ARBA00022932"/>
    </source>
</evidence>
<keyword evidence="9" id="KW-0238">DNA-binding</keyword>
<dbReference type="SMART" id="SM00480">
    <property type="entry name" value="POL3Bc"/>
    <property type="match status" value="1"/>
</dbReference>
<keyword evidence="8" id="KW-0239">DNA-directed DNA polymerase</keyword>
<dbReference type="InterPro" id="IPR022637">
    <property type="entry name" value="DNA_polIII_beta_cen"/>
</dbReference>
<dbReference type="Proteomes" id="UP001517247">
    <property type="component" value="Unassembled WGS sequence"/>
</dbReference>
<keyword evidence="6 15" id="KW-0548">Nucleotidyltransferase</keyword>
<dbReference type="Pfam" id="PF02768">
    <property type="entry name" value="DNA_pol3_beta_3"/>
    <property type="match status" value="1"/>
</dbReference>
<feature type="domain" description="DNA polymerase III beta sliding clamp N-terminal" evidence="12">
    <location>
        <begin position="1"/>
        <end position="123"/>
    </location>
</feature>
<gene>
    <name evidence="15" type="primary">dnaN</name>
    <name evidence="15" type="ORF">E6A44_002820</name>
</gene>
<name>A0ABW9J1R9_9SPHI</name>
<dbReference type="InterPro" id="IPR046938">
    <property type="entry name" value="DNA_clamp_sf"/>
</dbReference>
<dbReference type="RefSeq" id="WP_138721633.1">
    <property type="nucleotide sequence ID" value="NZ_SSHJ02000001.1"/>
</dbReference>
<evidence type="ECO:0000256" key="9">
    <source>
        <dbReference type="ARBA" id="ARBA00023125"/>
    </source>
</evidence>
<evidence type="ECO:0000256" key="11">
    <source>
        <dbReference type="ARBA" id="ARBA00033276"/>
    </source>
</evidence>
<evidence type="ECO:0000256" key="7">
    <source>
        <dbReference type="ARBA" id="ARBA00022705"/>
    </source>
</evidence>
<feature type="domain" description="DNA polymerase III beta sliding clamp central" evidence="13">
    <location>
        <begin position="134"/>
        <end position="246"/>
    </location>
</feature>
<evidence type="ECO:0000256" key="10">
    <source>
        <dbReference type="ARBA" id="ARBA00030988"/>
    </source>
</evidence>
<keyword evidence="4" id="KW-0963">Cytoplasm</keyword>
<evidence type="ECO:0000256" key="6">
    <source>
        <dbReference type="ARBA" id="ARBA00022695"/>
    </source>
</evidence>
<evidence type="ECO:0000256" key="1">
    <source>
        <dbReference type="ARBA" id="ARBA00004496"/>
    </source>
</evidence>
<dbReference type="PANTHER" id="PTHR30478">
    <property type="entry name" value="DNA POLYMERASE III SUBUNIT BETA"/>
    <property type="match status" value="1"/>
</dbReference>